<proteinExistence type="predicted"/>
<reference evidence="2 3" key="1">
    <citation type="submission" date="2015-09" db="EMBL/GenBank/DDBJ databases">
        <authorList>
            <consortium name="Pathogen Informatics"/>
        </authorList>
    </citation>
    <scope>NUCLEOTIDE SEQUENCE [LARGE SCALE GENOMIC DNA]</scope>
    <source>
        <strain evidence="2 3">2789STDY5834945</strain>
    </source>
</reference>
<organism evidence="2 3">
    <name type="scientific">Bacteroides thetaiotaomicron</name>
    <dbReference type="NCBI Taxonomy" id="818"/>
    <lineage>
        <taxon>Bacteria</taxon>
        <taxon>Pseudomonadati</taxon>
        <taxon>Bacteroidota</taxon>
        <taxon>Bacteroidia</taxon>
        <taxon>Bacteroidales</taxon>
        <taxon>Bacteroidaceae</taxon>
        <taxon>Bacteroides</taxon>
    </lineage>
</organism>
<dbReference type="Proteomes" id="UP000095541">
    <property type="component" value="Unassembled WGS sequence"/>
</dbReference>
<dbReference type="AlphaFoldDB" id="A0A174WF89"/>
<evidence type="ECO:0000256" key="1">
    <source>
        <dbReference type="SAM" id="Phobius"/>
    </source>
</evidence>
<keyword evidence="1" id="KW-1133">Transmembrane helix</keyword>
<evidence type="ECO:0000313" key="2">
    <source>
        <dbReference type="EMBL" id="CUQ43118.1"/>
    </source>
</evidence>
<protein>
    <submittedName>
        <fullName evidence="2">Uncharacterized protein</fullName>
    </submittedName>
</protein>
<gene>
    <name evidence="2" type="ORF">ERS852557_04429</name>
</gene>
<dbReference type="EMBL" id="CZBI01000008">
    <property type="protein sequence ID" value="CUQ43118.1"/>
    <property type="molecule type" value="Genomic_DNA"/>
</dbReference>
<feature type="transmembrane region" description="Helical" evidence="1">
    <location>
        <begin position="30"/>
        <end position="49"/>
    </location>
</feature>
<name>A0A174WF89_BACT4</name>
<keyword evidence="1" id="KW-0812">Transmembrane</keyword>
<sequence length="50" mass="5663">MMNLNLGSCNLLPMFIVLVIVSVFKLKTLTISFLFFLFGGNISVIVYEYV</sequence>
<feature type="transmembrane region" description="Helical" evidence="1">
    <location>
        <begin position="7"/>
        <end position="24"/>
    </location>
</feature>
<accession>A0A174WF89</accession>
<keyword evidence="1" id="KW-0472">Membrane</keyword>
<evidence type="ECO:0000313" key="3">
    <source>
        <dbReference type="Proteomes" id="UP000095541"/>
    </source>
</evidence>